<evidence type="ECO:0000313" key="4">
    <source>
        <dbReference type="EMBL" id="KAK8837917.1"/>
    </source>
</evidence>
<evidence type="ECO:0000256" key="1">
    <source>
        <dbReference type="ARBA" id="ARBA00022737"/>
    </source>
</evidence>
<dbReference type="PROSITE" id="PS50297">
    <property type="entry name" value="ANK_REP_REGION"/>
    <property type="match status" value="1"/>
</dbReference>
<gene>
    <name evidence="4" type="ORF">M9Y10_035858</name>
</gene>
<proteinExistence type="predicted"/>
<dbReference type="Pfam" id="PF12796">
    <property type="entry name" value="Ank_2"/>
    <property type="match status" value="1"/>
</dbReference>
<dbReference type="InterPro" id="IPR002110">
    <property type="entry name" value="Ankyrin_rpt"/>
</dbReference>
<dbReference type="PROSITE" id="PS50088">
    <property type="entry name" value="ANK_REPEAT"/>
    <property type="match status" value="1"/>
</dbReference>
<dbReference type="Gene3D" id="1.25.40.20">
    <property type="entry name" value="Ankyrin repeat-containing domain"/>
    <property type="match status" value="2"/>
</dbReference>
<accession>A0ABR2GWZ9</accession>
<dbReference type="Proteomes" id="UP001470230">
    <property type="component" value="Unassembled WGS sequence"/>
</dbReference>
<sequence>MFINYDHTIFTKFYFTNKNDPMIKDKKYYSNISILIQKVIKNGNVEIFDLFINDFDVNNKLFNEENETALHVAVKCGKYDIVKYLLEKKLNVNVNEFIYGGGGHGYGGDGIGNGQKNALHIAIQNEDVKIVDLLLKNDKINVNKKFINEIINNNRINFDVKELTPFHRCGFYDEPRTDDDDTYVEVYSRDQERTRIYRGGGAKTPLFAAIELNDVQMIKILLSHPEIDVNAKSICYSPYKKSLVVPLYEAVRLKNDEIQQLLMSNEKIDVGKVSSFYEEKNRGELENKRVFLLKCEKLPFENHNLPEQS</sequence>
<evidence type="ECO:0000256" key="2">
    <source>
        <dbReference type="ARBA" id="ARBA00023043"/>
    </source>
</evidence>
<keyword evidence="2 3" id="KW-0040">ANK repeat</keyword>
<keyword evidence="5" id="KW-1185">Reference proteome</keyword>
<evidence type="ECO:0000256" key="3">
    <source>
        <dbReference type="PROSITE-ProRule" id="PRU00023"/>
    </source>
</evidence>
<feature type="repeat" description="ANK" evidence="3">
    <location>
        <begin position="65"/>
        <end position="97"/>
    </location>
</feature>
<organism evidence="4 5">
    <name type="scientific">Tritrichomonas musculus</name>
    <dbReference type="NCBI Taxonomy" id="1915356"/>
    <lineage>
        <taxon>Eukaryota</taxon>
        <taxon>Metamonada</taxon>
        <taxon>Parabasalia</taxon>
        <taxon>Tritrichomonadida</taxon>
        <taxon>Tritrichomonadidae</taxon>
        <taxon>Tritrichomonas</taxon>
    </lineage>
</organism>
<dbReference type="Pfam" id="PF00023">
    <property type="entry name" value="Ank"/>
    <property type="match status" value="2"/>
</dbReference>
<evidence type="ECO:0000313" key="5">
    <source>
        <dbReference type="Proteomes" id="UP001470230"/>
    </source>
</evidence>
<name>A0ABR2GWZ9_9EUKA</name>
<reference evidence="4 5" key="1">
    <citation type="submission" date="2024-04" db="EMBL/GenBank/DDBJ databases">
        <title>Tritrichomonas musculus Genome.</title>
        <authorList>
            <person name="Alves-Ferreira E."/>
            <person name="Grigg M."/>
            <person name="Lorenzi H."/>
            <person name="Galac M."/>
        </authorList>
    </citation>
    <scope>NUCLEOTIDE SEQUENCE [LARGE SCALE GENOMIC DNA]</scope>
    <source>
        <strain evidence="4 5">EAF2021</strain>
    </source>
</reference>
<dbReference type="SUPFAM" id="SSF48403">
    <property type="entry name" value="Ankyrin repeat"/>
    <property type="match status" value="1"/>
</dbReference>
<keyword evidence="1" id="KW-0677">Repeat</keyword>
<dbReference type="PANTHER" id="PTHR24198:SF165">
    <property type="entry name" value="ANKYRIN REPEAT-CONTAINING PROTEIN-RELATED"/>
    <property type="match status" value="1"/>
</dbReference>
<dbReference type="SMART" id="SM00248">
    <property type="entry name" value="ANK"/>
    <property type="match status" value="5"/>
</dbReference>
<dbReference type="EMBL" id="JAPFFF010000057">
    <property type="protein sequence ID" value="KAK8837917.1"/>
    <property type="molecule type" value="Genomic_DNA"/>
</dbReference>
<dbReference type="PANTHER" id="PTHR24198">
    <property type="entry name" value="ANKYRIN REPEAT AND PROTEIN KINASE DOMAIN-CONTAINING PROTEIN"/>
    <property type="match status" value="1"/>
</dbReference>
<protein>
    <recommendedName>
        <fullName evidence="6">Ankyrin</fullName>
    </recommendedName>
</protein>
<comment type="caution">
    <text evidence="4">The sequence shown here is derived from an EMBL/GenBank/DDBJ whole genome shotgun (WGS) entry which is preliminary data.</text>
</comment>
<dbReference type="InterPro" id="IPR036770">
    <property type="entry name" value="Ankyrin_rpt-contain_sf"/>
</dbReference>
<evidence type="ECO:0008006" key="6">
    <source>
        <dbReference type="Google" id="ProtNLM"/>
    </source>
</evidence>